<dbReference type="SMART" id="SM00382">
    <property type="entry name" value="AAA"/>
    <property type="match status" value="1"/>
</dbReference>
<dbReference type="EMBL" id="LDRT01000001">
    <property type="protein sequence ID" value="KTR96852.1"/>
    <property type="molecule type" value="Genomic_DNA"/>
</dbReference>
<dbReference type="InterPro" id="IPR027417">
    <property type="entry name" value="P-loop_NTPase"/>
</dbReference>
<keyword evidence="2" id="KW-0067">ATP-binding</keyword>
<evidence type="ECO:0000259" key="3">
    <source>
        <dbReference type="SMART" id="SM00382"/>
    </source>
</evidence>
<sequence>MSSPAPLLAAVEARARREGFALDPRQRVVLEHLARAATHALAGRPARGVYLFGPAGRGKSWLADALFAALADGGATRVHFHGFFDDLHRRIQMHRGEPDATNRALDDVCGASRLVFFDELHVHDPGDARLLTRLIERLVERGCTLVATSNYAPRELLPDPVWHHLFIPGIALIETHLDVLRLDGAVDYRTRASVRSSGFRAGVWSTAEPPRIETAPTPLSVRDRVFPVTFADAPSLTATFAQLCDAPVAAVEYRHWSHTYAHWTITGVPPWDEVGPAARQRFVNLIDVLADADVHLDVHASVDLDVFLERAVGRPDAFRMASRLHLLRRG</sequence>
<accession>A0A147F1R1</accession>
<dbReference type="OrthoDB" id="9774491at2"/>
<dbReference type="PANTHER" id="PTHR12169:SF6">
    <property type="entry name" value="AFG1-LIKE ATPASE"/>
    <property type="match status" value="1"/>
</dbReference>
<comment type="caution">
    <text evidence="4">The sequence shown here is derived from an EMBL/GenBank/DDBJ whole genome shotgun (WGS) entry which is preliminary data.</text>
</comment>
<dbReference type="RefSeq" id="WP_058622101.1">
    <property type="nucleotide sequence ID" value="NZ_LDRT01000001.1"/>
</dbReference>
<evidence type="ECO:0000313" key="4">
    <source>
        <dbReference type="EMBL" id="KTR96852.1"/>
    </source>
</evidence>
<dbReference type="GO" id="GO:0005524">
    <property type="term" value="F:ATP binding"/>
    <property type="evidence" value="ECO:0007669"/>
    <property type="project" value="UniProtKB-KW"/>
</dbReference>
<dbReference type="PANTHER" id="PTHR12169">
    <property type="entry name" value="ATPASE N2B"/>
    <property type="match status" value="1"/>
</dbReference>
<dbReference type="SUPFAM" id="SSF52540">
    <property type="entry name" value="P-loop containing nucleoside triphosphate hydrolases"/>
    <property type="match status" value="1"/>
</dbReference>
<dbReference type="AlphaFoldDB" id="A0A147F1R1"/>
<organism evidence="4 5">
    <name type="scientific">Microbacterium testaceum</name>
    <name type="common">Aureobacterium testaceum</name>
    <name type="synonym">Brevibacterium testaceum</name>
    <dbReference type="NCBI Taxonomy" id="2033"/>
    <lineage>
        <taxon>Bacteria</taxon>
        <taxon>Bacillati</taxon>
        <taxon>Actinomycetota</taxon>
        <taxon>Actinomycetes</taxon>
        <taxon>Micrococcales</taxon>
        <taxon>Microbacteriaceae</taxon>
        <taxon>Microbacterium</taxon>
    </lineage>
</organism>
<dbReference type="Pfam" id="PF03969">
    <property type="entry name" value="AFG1_ATPase"/>
    <property type="match status" value="1"/>
</dbReference>
<name>A0A147F1R1_MICTE</name>
<proteinExistence type="predicted"/>
<dbReference type="Proteomes" id="UP000075025">
    <property type="component" value="Unassembled WGS sequence"/>
</dbReference>
<gene>
    <name evidence="4" type="ORF">NS220_00170</name>
</gene>
<protein>
    <submittedName>
        <fullName evidence="4">ATPase</fullName>
    </submittedName>
</protein>
<reference evidence="4 5" key="1">
    <citation type="journal article" date="2016" name="Front. Microbiol.">
        <title>Genomic Resource of Rice Seed Associated Bacteria.</title>
        <authorList>
            <person name="Midha S."/>
            <person name="Bansal K."/>
            <person name="Sharma S."/>
            <person name="Kumar N."/>
            <person name="Patil P.P."/>
            <person name="Chaudhry V."/>
            <person name="Patil P.B."/>
        </authorList>
    </citation>
    <scope>NUCLEOTIDE SEQUENCE [LARGE SCALE GENOMIC DNA]</scope>
    <source>
        <strain evidence="4 5">NS220</strain>
    </source>
</reference>
<evidence type="ECO:0000256" key="2">
    <source>
        <dbReference type="ARBA" id="ARBA00022840"/>
    </source>
</evidence>
<evidence type="ECO:0000256" key="1">
    <source>
        <dbReference type="ARBA" id="ARBA00022741"/>
    </source>
</evidence>
<dbReference type="GO" id="GO:0005737">
    <property type="term" value="C:cytoplasm"/>
    <property type="evidence" value="ECO:0007669"/>
    <property type="project" value="TreeGrafter"/>
</dbReference>
<dbReference type="InterPro" id="IPR003593">
    <property type="entry name" value="AAA+_ATPase"/>
</dbReference>
<dbReference type="PATRIC" id="fig|2033.6.peg.36"/>
<dbReference type="Gene3D" id="3.40.50.300">
    <property type="entry name" value="P-loop containing nucleotide triphosphate hydrolases"/>
    <property type="match status" value="1"/>
</dbReference>
<dbReference type="GO" id="GO:0016887">
    <property type="term" value="F:ATP hydrolysis activity"/>
    <property type="evidence" value="ECO:0007669"/>
    <property type="project" value="InterPro"/>
</dbReference>
<dbReference type="GO" id="GO:0032153">
    <property type="term" value="C:cell division site"/>
    <property type="evidence" value="ECO:0007669"/>
    <property type="project" value="TreeGrafter"/>
</dbReference>
<dbReference type="NCBIfam" id="NF040713">
    <property type="entry name" value="ZapE"/>
    <property type="match status" value="1"/>
</dbReference>
<evidence type="ECO:0000313" key="5">
    <source>
        <dbReference type="Proteomes" id="UP000075025"/>
    </source>
</evidence>
<keyword evidence="1" id="KW-0547">Nucleotide-binding</keyword>
<dbReference type="InterPro" id="IPR005654">
    <property type="entry name" value="ATPase_AFG1-like"/>
</dbReference>
<dbReference type="GO" id="GO:0051301">
    <property type="term" value="P:cell division"/>
    <property type="evidence" value="ECO:0007669"/>
    <property type="project" value="TreeGrafter"/>
</dbReference>
<feature type="domain" description="AAA+ ATPase" evidence="3">
    <location>
        <begin position="45"/>
        <end position="183"/>
    </location>
</feature>